<evidence type="ECO:0000259" key="1">
    <source>
        <dbReference type="Pfam" id="PF12146"/>
    </source>
</evidence>
<organism evidence="2 3">
    <name type="scientific">Pelomonas cellulosilytica</name>
    <dbReference type="NCBI Taxonomy" id="2906762"/>
    <lineage>
        <taxon>Bacteria</taxon>
        <taxon>Pseudomonadati</taxon>
        <taxon>Pseudomonadota</taxon>
        <taxon>Betaproteobacteria</taxon>
        <taxon>Burkholderiales</taxon>
        <taxon>Sphaerotilaceae</taxon>
        <taxon>Roseateles</taxon>
    </lineage>
</organism>
<dbReference type="EMBL" id="JAJTWU010000003">
    <property type="protein sequence ID" value="MCE4554563.1"/>
    <property type="molecule type" value="Genomic_DNA"/>
</dbReference>
<reference evidence="2 3" key="1">
    <citation type="submission" date="2021-12" db="EMBL/GenBank/DDBJ databases">
        <title>Genome seq of P8.</title>
        <authorList>
            <person name="Seo T."/>
        </authorList>
    </citation>
    <scope>NUCLEOTIDE SEQUENCE [LARGE SCALE GENOMIC DNA]</scope>
    <source>
        <strain evidence="2 3">P8</strain>
    </source>
</reference>
<protein>
    <submittedName>
        <fullName evidence="2">Alpha/beta hydrolase</fullName>
    </submittedName>
</protein>
<proteinExistence type="predicted"/>
<keyword evidence="2" id="KW-0378">Hydrolase</keyword>
<dbReference type="SUPFAM" id="SSF53474">
    <property type="entry name" value="alpha/beta-Hydrolases"/>
    <property type="match status" value="1"/>
</dbReference>
<dbReference type="RefSeq" id="WP_233371549.1">
    <property type="nucleotide sequence ID" value="NZ_JAJTWU010000003.1"/>
</dbReference>
<dbReference type="InterPro" id="IPR051044">
    <property type="entry name" value="MAG_DAG_Lipase"/>
</dbReference>
<dbReference type="Gene3D" id="3.40.50.1820">
    <property type="entry name" value="alpha/beta hydrolase"/>
    <property type="match status" value="1"/>
</dbReference>
<dbReference type="InterPro" id="IPR029058">
    <property type="entry name" value="AB_hydrolase_fold"/>
</dbReference>
<feature type="domain" description="Serine aminopeptidase S33" evidence="1">
    <location>
        <begin position="24"/>
        <end position="263"/>
    </location>
</feature>
<comment type="caution">
    <text evidence="2">The sequence shown here is derived from an EMBL/GenBank/DDBJ whole genome shotgun (WGS) entry which is preliminary data.</text>
</comment>
<evidence type="ECO:0000313" key="2">
    <source>
        <dbReference type="EMBL" id="MCE4554563.1"/>
    </source>
</evidence>
<dbReference type="PANTHER" id="PTHR11614">
    <property type="entry name" value="PHOSPHOLIPASE-RELATED"/>
    <property type="match status" value="1"/>
</dbReference>
<evidence type="ECO:0000313" key="3">
    <source>
        <dbReference type="Proteomes" id="UP001200741"/>
    </source>
</evidence>
<dbReference type="GO" id="GO:0016787">
    <property type="term" value="F:hydrolase activity"/>
    <property type="evidence" value="ECO:0007669"/>
    <property type="project" value="UniProtKB-KW"/>
</dbReference>
<name>A0ABS8XV15_9BURK</name>
<keyword evidence="3" id="KW-1185">Reference proteome</keyword>
<accession>A0ABS8XV15</accession>
<dbReference type="InterPro" id="IPR022742">
    <property type="entry name" value="Hydrolase_4"/>
</dbReference>
<dbReference type="InterPro" id="IPR000073">
    <property type="entry name" value="AB_hydrolase_1"/>
</dbReference>
<dbReference type="PRINTS" id="PR00111">
    <property type="entry name" value="ABHYDROLASE"/>
</dbReference>
<sequence length="277" mass="29336">MTIITDDGLRLHTHHWPITHITQAQRGQLLLVHGLGEHGGRYGHVAAALNAAGWEVHAWDHRGHGRSEGPRGDIPDADALLRDTARVIDAVRRPGQRFVLMGHSMGGAVAARFTAEGVSARPAAWSRPLDGLVLSSPALDAGLNGLQKLALAVAGRLAPGLAVSNGLKPDWVSRDPAVVAAYTADPLNHDRITARLTRFIVDGGAAAIHAASHWTVPTLLMWAGADRCVAPRGSEAFAAAAPANVVATRPWPALFHEIFNEPEKAEVIAALTAWLNG</sequence>
<dbReference type="Proteomes" id="UP001200741">
    <property type="component" value="Unassembled WGS sequence"/>
</dbReference>
<dbReference type="Pfam" id="PF12146">
    <property type="entry name" value="Hydrolase_4"/>
    <property type="match status" value="1"/>
</dbReference>
<gene>
    <name evidence="2" type="ORF">LXT13_08925</name>
</gene>